<keyword evidence="3" id="KW-0862">Zinc</keyword>
<sequence length="260" mass="29920">MHVILDKFVSSYGELGQCSECESACESTCLIRGKRFCKECKDEKYPKKVVEFQDSDATFKCRAESCGADKLSYREVLVGSCCEAAIRKTPSSLWEARNERNLMSNMYMKIKKERYSSNSKFYEAQDAFYSAVGKVRAAEEALKKAKENVKTAEKKVQLARNNQKFLRQLEDKSEKRVLIITKAAFRDHDEPLAKKVKLNESGNENNECRVCLRPYNDDRPEAIIIPCAHKFCFYCISSLLQKKCPNCRAEFTDNNVYKTH</sequence>
<evidence type="ECO:0000256" key="3">
    <source>
        <dbReference type="ARBA" id="ARBA00022833"/>
    </source>
</evidence>
<dbReference type="PROSITE" id="PS50089">
    <property type="entry name" value="ZF_RING_2"/>
    <property type="match status" value="1"/>
</dbReference>
<proteinExistence type="predicted"/>
<evidence type="ECO:0000256" key="1">
    <source>
        <dbReference type="ARBA" id="ARBA00022723"/>
    </source>
</evidence>
<keyword evidence="1" id="KW-0479">Metal-binding</keyword>
<evidence type="ECO:0000313" key="7">
    <source>
        <dbReference type="EMBL" id="CAG5108317.1"/>
    </source>
</evidence>
<keyword evidence="5" id="KW-0175">Coiled coil</keyword>
<evidence type="ECO:0000256" key="5">
    <source>
        <dbReference type="SAM" id="Coils"/>
    </source>
</evidence>
<protein>
    <submittedName>
        <fullName evidence="7">Oidioi.mRNA.OKI2018_I69.chr1.g3738.t1.cds</fullName>
    </submittedName>
</protein>
<dbReference type="InterPro" id="IPR001841">
    <property type="entry name" value="Znf_RING"/>
</dbReference>
<reference evidence="7 8" key="1">
    <citation type="submission" date="2021-04" db="EMBL/GenBank/DDBJ databases">
        <authorList>
            <person name="Bliznina A."/>
        </authorList>
    </citation>
    <scope>NUCLEOTIDE SEQUENCE [LARGE SCALE GENOMIC DNA]</scope>
</reference>
<dbReference type="EMBL" id="OU015566">
    <property type="protein sequence ID" value="CAG5108317.1"/>
    <property type="molecule type" value="Genomic_DNA"/>
</dbReference>
<gene>
    <name evidence="7" type="ORF">OKIOD_LOCUS12503</name>
</gene>
<evidence type="ECO:0000259" key="6">
    <source>
        <dbReference type="PROSITE" id="PS50089"/>
    </source>
</evidence>
<dbReference type="Proteomes" id="UP001158576">
    <property type="component" value="Chromosome 1"/>
</dbReference>
<feature type="domain" description="RING-type" evidence="6">
    <location>
        <begin position="208"/>
        <end position="248"/>
    </location>
</feature>
<dbReference type="PROSITE" id="PS00518">
    <property type="entry name" value="ZF_RING_1"/>
    <property type="match status" value="1"/>
</dbReference>
<evidence type="ECO:0000313" key="8">
    <source>
        <dbReference type="Proteomes" id="UP001158576"/>
    </source>
</evidence>
<keyword evidence="8" id="KW-1185">Reference proteome</keyword>
<name>A0ABN7SZD0_OIKDI</name>
<dbReference type="SMART" id="SM00184">
    <property type="entry name" value="RING"/>
    <property type="match status" value="1"/>
</dbReference>
<dbReference type="InterPro" id="IPR013083">
    <property type="entry name" value="Znf_RING/FYVE/PHD"/>
</dbReference>
<organism evidence="7 8">
    <name type="scientific">Oikopleura dioica</name>
    <name type="common">Tunicate</name>
    <dbReference type="NCBI Taxonomy" id="34765"/>
    <lineage>
        <taxon>Eukaryota</taxon>
        <taxon>Metazoa</taxon>
        <taxon>Chordata</taxon>
        <taxon>Tunicata</taxon>
        <taxon>Appendicularia</taxon>
        <taxon>Copelata</taxon>
        <taxon>Oikopleuridae</taxon>
        <taxon>Oikopleura</taxon>
    </lineage>
</organism>
<evidence type="ECO:0000256" key="4">
    <source>
        <dbReference type="PROSITE-ProRule" id="PRU00175"/>
    </source>
</evidence>
<dbReference type="Gene3D" id="3.30.40.10">
    <property type="entry name" value="Zinc/RING finger domain, C3HC4 (zinc finger)"/>
    <property type="match status" value="1"/>
</dbReference>
<evidence type="ECO:0000256" key="2">
    <source>
        <dbReference type="ARBA" id="ARBA00022771"/>
    </source>
</evidence>
<dbReference type="InterPro" id="IPR017907">
    <property type="entry name" value="Znf_RING_CS"/>
</dbReference>
<keyword evidence="2 4" id="KW-0863">Zinc-finger</keyword>
<feature type="coiled-coil region" evidence="5">
    <location>
        <begin position="135"/>
        <end position="175"/>
    </location>
</feature>
<accession>A0ABN7SZD0</accession>
<dbReference type="SUPFAM" id="SSF57850">
    <property type="entry name" value="RING/U-box"/>
    <property type="match status" value="1"/>
</dbReference>
<dbReference type="Pfam" id="PF13639">
    <property type="entry name" value="zf-RING_2"/>
    <property type="match status" value="1"/>
</dbReference>